<dbReference type="EMBL" id="FNFF01000001">
    <property type="protein sequence ID" value="SDJ46682.1"/>
    <property type="molecule type" value="Genomic_DNA"/>
</dbReference>
<dbReference type="RefSeq" id="WP_093606988.1">
    <property type="nucleotide sequence ID" value="NZ_FNFF01000001.1"/>
</dbReference>
<gene>
    <name evidence="1" type="ORF">SAMN05421806_101535</name>
</gene>
<evidence type="ECO:0000313" key="1">
    <source>
        <dbReference type="EMBL" id="SDJ46682.1"/>
    </source>
</evidence>
<protein>
    <recommendedName>
        <fullName evidence="3">SAV-6107-like HEPN domain-containing protein</fullName>
    </recommendedName>
</protein>
<reference evidence="1 2" key="1">
    <citation type="submission" date="2016-10" db="EMBL/GenBank/DDBJ databases">
        <authorList>
            <person name="de Groot N.N."/>
        </authorList>
    </citation>
    <scope>NUCLEOTIDE SEQUENCE [LARGE SCALE GENOMIC DNA]</scope>
    <source>
        <strain evidence="1 2">CGMCC 4.5727</strain>
    </source>
</reference>
<dbReference type="AlphaFoldDB" id="A0A1G8TYU1"/>
<accession>A0A1G8TYU1</accession>
<dbReference type="Proteomes" id="UP000199155">
    <property type="component" value="Unassembled WGS sequence"/>
</dbReference>
<organism evidence="1 2">
    <name type="scientific">Streptomyces indicus</name>
    <dbReference type="NCBI Taxonomy" id="417292"/>
    <lineage>
        <taxon>Bacteria</taxon>
        <taxon>Bacillati</taxon>
        <taxon>Actinomycetota</taxon>
        <taxon>Actinomycetes</taxon>
        <taxon>Kitasatosporales</taxon>
        <taxon>Streptomycetaceae</taxon>
        <taxon>Streptomyces</taxon>
    </lineage>
</organism>
<evidence type="ECO:0008006" key="3">
    <source>
        <dbReference type="Google" id="ProtNLM"/>
    </source>
</evidence>
<keyword evidence="2" id="KW-1185">Reference proteome</keyword>
<dbReference type="STRING" id="417292.SAMN05421806_101535"/>
<name>A0A1G8TYU1_9ACTN</name>
<evidence type="ECO:0000313" key="2">
    <source>
        <dbReference type="Proteomes" id="UP000199155"/>
    </source>
</evidence>
<sequence>MPAPSEVEALVREVRALPGPPADRAEAVRYLAGLKRVAARWAEILDEAQEAAAPFTGPRAEAALQLAFRRAEESYVELEVALQDCGAELYPR</sequence>
<dbReference type="OrthoDB" id="4320046at2"/>
<proteinExistence type="predicted"/>